<keyword evidence="1" id="KW-0472">Membrane</keyword>
<evidence type="ECO:0000313" key="3">
    <source>
        <dbReference type="Proteomes" id="UP001597560"/>
    </source>
</evidence>
<sequence>MFNFYFELSSPTEWLQVVIGFLGICGLLWTLILQRQTLKSQMEVQRMEAKSHTANLFPEFEITISQHTVDPDLMENTVSISLQILLKKNMVHDVRVELIKSNFDIIEYDNEQLKIPTDRPFVPGQTIRFMCSFDKFEYNNKYDSIYFEDNRPYFDYYFGYSDTLGNRYAQGIRVFAYKNYYKQIAMRMTRPNDQF</sequence>
<dbReference type="EMBL" id="JBHUPA010000002">
    <property type="protein sequence ID" value="MFD2961615.1"/>
    <property type="molecule type" value="Genomic_DNA"/>
</dbReference>
<reference evidence="3" key="1">
    <citation type="journal article" date="2019" name="Int. J. Syst. Evol. Microbiol.">
        <title>The Global Catalogue of Microorganisms (GCM) 10K type strain sequencing project: providing services to taxonomists for standard genome sequencing and annotation.</title>
        <authorList>
            <consortium name="The Broad Institute Genomics Platform"/>
            <consortium name="The Broad Institute Genome Sequencing Center for Infectious Disease"/>
            <person name="Wu L."/>
            <person name="Ma J."/>
        </authorList>
    </citation>
    <scope>NUCLEOTIDE SEQUENCE [LARGE SCALE GENOMIC DNA]</scope>
    <source>
        <strain evidence="3">KCTC 23098</strain>
    </source>
</reference>
<evidence type="ECO:0000256" key="1">
    <source>
        <dbReference type="SAM" id="Phobius"/>
    </source>
</evidence>
<keyword evidence="3" id="KW-1185">Reference proteome</keyword>
<comment type="caution">
    <text evidence="2">The sequence shown here is derived from an EMBL/GenBank/DDBJ whole genome shotgun (WGS) entry which is preliminary data.</text>
</comment>
<gene>
    <name evidence="2" type="ORF">ACFS6J_07460</name>
</gene>
<proteinExistence type="predicted"/>
<accession>A0ABW6B1E1</accession>
<evidence type="ECO:0000313" key="2">
    <source>
        <dbReference type="EMBL" id="MFD2961615.1"/>
    </source>
</evidence>
<organism evidence="2 3">
    <name type="scientific">Olivibacter jilunii</name>
    <dbReference type="NCBI Taxonomy" id="985016"/>
    <lineage>
        <taxon>Bacteria</taxon>
        <taxon>Pseudomonadati</taxon>
        <taxon>Bacteroidota</taxon>
        <taxon>Sphingobacteriia</taxon>
        <taxon>Sphingobacteriales</taxon>
        <taxon>Sphingobacteriaceae</taxon>
        <taxon>Olivibacter</taxon>
    </lineage>
</organism>
<dbReference type="RefSeq" id="WP_377609846.1">
    <property type="nucleotide sequence ID" value="NZ_JBHUPA010000002.1"/>
</dbReference>
<protein>
    <submittedName>
        <fullName evidence="2">Uncharacterized protein</fullName>
    </submittedName>
</protein>
<name>A0ABW6B1E1_9SPHI</name>
<keyword evidence="1" id="KW-0812">Transmembrane</keyword>
<dbReference type="Proteomes" id="UP001597560">
    <property type="component" value="Unassembled WGS sequence"/>
</dbReference>
<feature type="transmembrane region" description="Helical" evidence="1">
    <location>
        <begin position="14"/>
        <end position="33"/>
    </location>
</feature>
<keyword evidence="1" id="KW-1133">Transmembrane helix</keyword>